<dbReference type="RefSeq" id="WP_184042247.1">
    <property type="nucleotide sequence ID" value="NZ_JACIGK010000001.1"/>
</dbReference>
<dbReference type="FunFam" id="2.60.260.20:FF:000013">
    <property type="entry name" value="DnaJ subfamily B member 11"/>
    <property type="match status" value="1"/>
</dbReference>
<dbReference type="GO" id="GO:0005737">
    <property type="term" value="C:cytoplasm"/>
    <property type="evidence" value="ECO:0007669"/>
    <property type="project" value="TreeGrafter"/>
</dbReference>
<evidence type="ECO:0000313" key="4">
    <source>
        <dbReference type="EMBL" id="MBB4264619.1"/>
    </source>
</evidence>
<dbReference type="AlphaFoldDB" id="A0A7W6W897"/>
<protein>
    <submittedName>
        <fullName evidence="4">DnaJ-class molecular chaperone</fullName>
    </submittedName>
</protein>
<evidence type="ECO:0000313" key="5">
    <source>
        <dbReference type="Proteomes" id="UP000554286"/>
    </source>
</evidence>
<dbReference type="EMBL" id="JACIGK010000001">
    <property type="protein sequence ID" value="MBB4264619.1"/>
    <property type="molecule type" value="Genomic_DNA"/>
</dbReference>
<dbReference type="InterPro" id="IPR008971">
    <property type="entry name" value="HSP40/DnaJ_pept-bd"/>
</dbReference>
<dbReference type="GO" id="GO:0042026">
    <property type="term" value="P:protein refolding"/>
    <property type="evidence" value="ECO:0007669"/>
    <property type="project" value="TreeGrafter"/>
</dbReference>
<proteinExistence type="predicted"/>
<dbReference type="InterPro" id="IPR036869">
    <property type="entry name" value="J_dom_sf"/>
</dbReference>
<dbReference type="Pfam" id="PF01556">
    <property type="entry name" value="DnaJ_C"/>
    <property type="match status" value="1"/>
</dbReference>
<dbReference type="PANTHER" id="PTHR43096:SF52">
    <property type="entry name" value="DNAJ HOMOLOG 1, MITOCHONDRIAL-RELATED"/>
    <property type="match status" value="1"/>
</dbReference>
<dbReference type="Pfam" id="PF00226">
    <property type="entry name" value="DnaJ"/>
    <property type="match status" value="1"/>
</dbReference>
<dbReference type="CDD" id="cd10747">
    <property type="entry name" value="DnaJ_C"/>
    <property type="match status" value="1"/>
</dbReference>
<dbReference type="Gene3D" id="1.10.287.110">
    <property type="entry name" value="DnaJ domain"/>
    <property type="match status" value="1"/>
</dbReference>
<feature type="region of interest" description="Disordered" evidence="2">
    <location>
        <begin position="190"/>
        <end position="217"/>
    </location>
</feature>
<dbReference type="PRINTS" id="PR00625">
    <property type="entry name" value="JDOMAIN"/>
</dbReference>
<dbReference type="InterPro" id="IPR001623">
    <property type="entry name" value="DnaJ_domain"/>
</dbReference>
<keyword evidence="1" id="KW-0143">Chaperone</keyword>
<sequence length="344" mass="36128">MKDPYALLGVDREASAEDIKRAYRALARTLHPDVNTKDPRAEDRFKEVNAAYDLLSDATKRARFDRGEIDANGQERGFGFGRGAGARRGGATGQGAGSGFGGGFGGGWGGGGDGGAHFRFDDLFKGAETFEDIFARAQAAKRGSGGRAGGGAGREPAARGGDAQYRLRISFEEAIRGATRRISLTNGRTLNVRIPPGTESGSTLRLRGQGKAGSHGGDAGDALVEILVRDHPVFRRQGDDVIAEVPVLLSEAVLGARITVPTVDGRVAVTVPEGSNAGAVLRLKGKGAPRKDGPAGARGDQLVRLRVVIDDPADERLRQFLRGWRPANARDARADLEDPAAPGS</sequence>
<dbReference type="GO" id="GO:0051082">
    <property type="term" value="F:unfolded protein binding"/>
    <property type="evidence" value="ECO:0007669"/>
    <property type="project" value="InterPro"/>
</dbReference>
<accession>A0A7W6W897</accession>
<dbReference type="PANTHER" id="PTHR43096">
    <property type="entry name" value="DNAJ HOMOLOG 1, MITOCHONDRIAL-RELATED"/>
    <property type="match status" value="1"/>
</dbReference>
<dbReference type="PROSITE" id="PS00636">
    <property type="entry name" value="DNAJ_1"/>
    <property type="match status" value="1"/>
</dbReference>
<dbReference type="Gene3D" id="2.60.260.20">
    <property type="entry name" value="Urease metallochaperone UreE, N-terminal domain"/>
    <property type="match status" value="2"/>
</dbReference>
<dbReference type="Proteomes" id="UP000554286">
    <property type="component" value="Unassembled WGS sequence"/>
</dbReference>
<evidence type="ECO:0000256" key="2">
    <source>
        <dbReference type="SAM" id="MobiDB-lite"/>
    </source>
</evidence>
<reference evidence="4 5" key="1">
    <citation type="submission" date="2020-08" db="EMBL/GenBank/DDBJ databases">
        <title>Genome sequencing of Purple Non-Sulfur Bacteria from various extreme environments.</title>
        <authorList>
            <person name="Mayer M."/>
        </authorList>
    </citation>
    <scope>NUCLEOTIDE SEQUENCE [LARGE SCALE GENOMIC DNA]</scope>
    <source>
        <strain evidence="4 5">JA131</strain>
    </source>
</reference>
<name>A0A7W6W897_9PROT</name>
<organism evidence="4 5">
    <name type="scientific">Roseospira visakhapatnamensis</name>
    <dbReference type="NCBI Taxonomy" id="390880"/>
    <lineage>
        <taxon>Bacteria</taxon>
        <taxon>Pseudomonadati</taxon>
        <taxon>Pseudomonadota</taxon>
        <taxon>Alphaproteobacteria</taxon>
        <taxon>Rhodospirillales</taxon>
        <taxon>Rhodospirillaceae</taxon>
        <taxon>Roseospira</taxon>
    </lineage>
</organism>
<evidence type="ECO:0000259" key="3">
    <source>
        <dbReference type="PROSITE" id="PS50076"/>
    </source>
</evidence>
<dbReference type="CDD" id="cd06257">
    <property type="entry name" value="DnaJ"/>
    <property type="match status" value="1"/>
</dbReference>
<dbReference type="SUPFAM" id="SSF49493">
    <property type="entry name" value="HSP40/DnaJ peptide-binding domain"/>
    <property type="match status" value="2"/>
</dbReference>
<comment type="caution">
    <text evidence="4">The sequence shown here is derived from an EMBL/GenBank/DDBJ whole genome shotgun (WGS) entry which is preliminary data.</text>
</comment>
<dbReference type="SUPFAM" id="SSF46565">
    <property type="entry name" value="Chaperone J-domain"/>
    <property type="match status" value="1"/>
</dbReference>
<evidence type="ECO:0000256" key="1">
    <source>
        <dbReference type="ARBA" id="ARBA00023186"/>
    </source>
</evidence>
<gene>
    <name evidence="4" type="ORF">GGD89_000225</name>
</gene>
<feature type="domain" description="J" evidence="3">
    <location>
        <begin position="3"/>
        <end position="68"/>
    </location>
</feature>
<dbReference type="InterPro" id="IPR002939">
    <property type="entry name" value="DnaJ_C"/>
</dbReference>
<keyword evidence="5" id="KW-1185">Reference proteome</keyword>
<dbReference type="InterPro" id="IPR018253">
    <property type="entry name" value="DnaJ_domain_CS"/>
</dbReference>
<dbReference type="SMART" id="SM00271">
    <property type="entry name" value="DnaJ"/>
    <property type="match status" value="1"/>
</dbReference>
<dbReference type="PROSITE" id="PS50076">
    <property type="entry name" value="DNAJ_2"/>
    <property type="match status" value="1"/>
</dbReference>